<dbReference type="GO" id="GO:0001681">
    <property type="term" value="F:sialate O-acetylesterase activity"/>
    <property type="evidence" value="ECO:0007669"/>
    <property type="project" value="InterPro"/>
</dbReference>
<feature type="chain" id="PRO_5037449249" evidence="3">
    <location>
        <begin position="20"/>
        <end position="643"/>
    </location>
</feature>
<dbReference type="InterPro" id="IPR005181">
    <property type="entry name" value="SASA"/>
</dbReference>
<dbReference type="Gene3D" id="2.60.120.260">
    <property type="entry name" value="Galactose-binding domain-like"/>
    <property type="match status" value="1"/>
</dbReference>
<keyword evidence="3" id="KW-0732">Signal</keyword>
<evidence type="ECO:0000256" key="3">
    <source>
        <dbReference type="SAM" id="SignalP"/>
    </source>
</evidence>
<feature type="domain" description="Sialate O-acetylesterase" evidence="5">
    <location>
        <begin position="401"/>
        <end position="531"/>
    </location>
</feature>
<dbReference type="Pfam" id="PF02837">
    <property type="entry name" value="Glyco_hydro_2_N"/>
    <property type="match status" value="1"/>
</dbReference>
<dbReference type="Pfam" id="PF03629">
    <property type="entry name" value="SASA"/>
    <property type="match status" value="2"/>
</dbReference>
<accession>A0A918SDW1</accession>
<dbReference type="Proteomes" id="UP000610456">
    <property type="component" value="Unassembled WGS sequence"/>
</dbReference>
<feature type="domain" description="Sialate O-acetylesterase" evidence="5">
    <location>
        <begin position="105"/>
        <end position="210"/>
    </location>
</feature>
<feature type="domain" description="Glycosyl hydrolases family 2 sugar binding" evidence="4">
    <location>
        <begin position="245"/>
        <end position="378"/>
    </location>
</feature>
<dbReference type="GO" id="GO:0004553">
    <property type="term" value="F:hydrolase activity, hydrolyzing O-glycosyl compounds"/>
    <property type="evidence" value="ECO:0007669"/>
    <property type="project" value="InterPro"/>
</dbReference>
<proteinExistence type="inferred from homology"/>
<dbReference type="PANTHER" id="PTHR22901:SF0">
    <property type="entry name" value="SIALATE O-ACETYLESTERASE"/>
    <property type="match status" value="1"/>
</dbReference>
<evidence type="ECO:0000313" key="7">
    <source>
        <dbReference type="Proteomes" id="UP000610456"/>
    </source>
</evidence>
<dbReference type="InterPro" id="IPR039329">
    <property type="entry name" value="SIAE"/>
</dbReference>
<dbReference type="InterPro" id="IPR008979">
    <property type="entry name" value="Galactose-bd-like_sf"/>
</dbReference>
<sequence length="643" mass="72356">MAFFRSFLALFFFSNCSIAVFGQVKLPKLINDGMVLQRNSDIKIWGWASKEESISIFFLDKEYNTVADNNGKWSVSLNDLKAGGPFQMQIKGSNSIQLEDIYIGDVWLASGQSNMEIPMGRVSPLYPEEIAKASNEAIRFFEVPKTFDFNEAKEDLEGGEWVPVAANTIEKLSAVAYFFAKDLYAEYDIPIGIINSALGGSPAEAWISEEALKEFPEHHAESLKYQSKELRDSIETADQTRIGKWYSDIQKKDKGVEENWKAAEIDDSSWKTMDIPGYWADTEFGPKNGVVWFRKTINLQDNWTQGATKLLLGRIVDADSVFVNGKFVGNTTYQYPPRRYEIPEGVLKSGENTISIRIINESGRGGFVEEKEYKLISGEKEMDLTGTWKFKLGAEMPRLQGQTFIRWKPVGLYNAMINPLTDYSINGVIWYQGESNADTPWEYEALMTSLIKDWRNKWNQEDLPFLYVQLANFMESKDQPGDSNWARLRDAQLKTLAVPHTGMAVAIDVGEANDIHPLNKKDVGERLARAAKNVAYGEDIVPAGPLFKSFKKEGDSIVISFKNTGGGLVSKNGKSLSHFSIAGKDGKFRWANAEIRGDKIVVNHPEVKDPVAVRYAWADNPEGANLYNEEGLPASPFRTDEWD</sequence>
<evidence type="ECO:0000313" key="6">
    <source>
        <dbReference type="EMBL" id="GHA36843.1"/>
    </source>
</evidence>
<name>A0A918SDW1_9FLAO</name>
<keyword evidence="7" id="KW-1185">Reference proteome</keyword>
<dbReference type="Gene3D" id="3.40.50.1110">
    <property type="entry name" value="SGNH hydrolase"/>
    <property type="match status" value="1"/>
</dbReference>
<organism evidence="6 7">
    <name type="scientific">Salinimicrobium marinum</name>
    <dbReference type="NCBI Taxonomy" id="680283"/>
    <lineage>
        <taxon>Bacteria</taxon>
        <taxon>Pseudomonadati</taxon>
        <taxon>Bacteroidota</taxon>
        <taxon>Flavobacteriia</taxon>
        <taxon>Flavobacteriales</taxon>
        <taxon>Flavobacteriaceae</taxon>
        <taxon>Salinimicrobium</taxon>
    </lineage>
</organism>
<dbReference type="EMBL" id="BMXB01000005">
    <property type="protein sequence ID" value="GHA36843.1"/>
    <property type="molecule type" value="Genomic_DNA"/>
</dbReference>
<reference evidence="6" key="1">
    <citation type="journal article" date="2014" name="Int. J. Syst. Evol. Microbiol.">
        <title>Complete genome sequence of Corynebacterium casei LMG S-19264T (=DSM 44701T), isolated from a smear-ripened cheese.</title>
        <authorList>
            <consortium name="US DOE Joint Genome Institute (JGI-PGF)"/>
            <person name="Walter F."/>
            <person name="Albersmeier A."/>
            <person name="Kalinowski J."/>
            <person name="Ruckert C."/>
        </authorList>
    </citation>
    <scope>NUCLEOTIDE SEQUENCE</scope>
    <source>
        <strain evidence="6">KCTC 12719</strain>
    </source>
</reference>
<evidence type="ECO:0000256" key="2">
    <source>
        <dbReference type="ARBA" id="ARBA00022801"/>
    </source>
</evidence>
<dbReference type="GO" id="GO:0005975">
    <property type="term" value="P:carbohydrate metabolic process"/>
    <property type="evidence" value="ECO:0007669"/>
    <property type="project" value="InterPro"/>
</dbReference>
<gene>
    <name evidence="6" type="ORF">GCM10007103_17970</name>
</gene>
<evidence type="ECO:0000259" key="4">
    <source>
        <dbReference type="Pfam" id="PF02837"/>
    </source>
</evidence>
<comment type="similarity">
    <text evidence="1">Belongs to the glycosyl hydrolase 2 family.</text>
</comment>
<dbReference type="InterPro" id="IPR036514">
    <property type="entry name" value="SGNH_hydro_sf"/>
</dbReference>
<feature type="signal peptide" evidence="3">
    <location>
        <begin position="1"/>
        <end position="19"/>
    </location>
</feature>
<dbReference type="SUPFAM" id="SSF49785">
    <property type="entry name" value="Galactose-binding domain-like"/>
    <property type="match status" value="1"/>
</dbReference>
<evidence type="ECO:0000256" key="1">
    <source>
        <dbReference type="ARBA" id="ARBA00007401"/>
    </source>
</evidence>
<dbReference type="SUPFAM" id="SSF52266">
    <property type="entry name" value="SGNH hydrolase"/>
    <property type="match status" value="1"/>
</dbReference>
<dbReference type="RefSeq" id="WP_189604399.1">
    <property type="nucleotide sequence ID" value="NZ_BMXB01000005.1"/>
</dbReference>
<dbReference type="AlphaFoldDB" id="A0A918SDW1"/>
<dbReference type="InterPro" id="IPR006104">
    <property type="entry name" value="Glyco_hydro_2_N"/>
</dbReference>
<keyword evidence="2" id="KW-0378">Hydrolase</keyword>
<protein>
    <submittedName>
        <fullName evidence="6">9-O-acetylesterase</fullName>
    </submittedName>
</protein>
<evidence type="ECO:0000259" key="5">
    <source>
        <dbReference type="Pfam" id="PF03629"/>
    </source>
</evidence>
<reference evidence="6" key="2">
    <citation type="submission" date="2020-09" db="EMBL/GenBank/DDBJ databases">
        <authorList>
            <person name="Sun Q."/>
            <person name="Kim S."/>
        </authorList>
    </citation>
    <scope>NUCLEOTIDE SEQUENCE</scope>
    <source>
        <strain evidence="6">KCTC 12719</strain>
    </source>
</reference>
<comment type="caution">
    <text evidence="6">The sequence shown here is derived from an EMBL/GenBank/DDBJ whole genome shotgun (WGS) entry which is preliminary data.</text>
</comment>
<dbReference type="PANTHER" id="PTHR22901">
    <property type="entry name" value="SIALATE O-ACETYLESTERASE"/>
    <property type="match status" value="1"/>
</dbReference>